<protein>
    <submittedName>
        <fullName evidence="1">Uncharacterized protein</fullName>
    </submittedName>
</protein>
<dbReference type="GeneID" id="92079964"/>
<dbReference type="RefSeq" id="XP_066696393.1">
    <property type="nucleotide sequence ID" value="XM_066846902.1"/>
</dbReference>
<dbReference type="PANTHER" id="PTHR24148:SF64">
    <property type="entry name" value="HETEROKARYON INCOMPATIBILITY DOMAIN-CONTAINING PROTEIN"/>
    <property type="match status" value="1"/>
</dbReference>
<proteinExistence type="predicted"/>
<name>A0ABR1Q3N9_9PEZI</name>
<evidence type="ECO:0000313" key="1">
    <source>
        <dbReference type="EMBL" id="KAK7946359.1"/>
    </source>
</evidence>
<accession>A0ABR1Q3N9</accession>
<organism evidence="1 2">
    <name type="scientific">Apiospora aurea</name>
    <dbReference type="NCBI Taxonomy" id="335848"/>
    <lineage>
        <taxon>Eukaryota</taxon>
        <taxon>Fungi</taxon>
        <taxon>Dikarya</taxon>
        <taxon>Ascomycota</taxon>
        <taxon>Pezizomycotina</taxon>
        <taxon>Sordariomycetes</taxon>
        <taxon>Xylariomycetidae</taxon>
        <taxon>Amphisphaeriales</taxon>
        <taxon>Apiosporaceae</taxon>
        <taxon>Apiospora</taxon>
    </lineage>
</organism>
<dbReference type="Proteomes" id="UP001391051">
    <property type="component" value="Unassembled WGS sequence"/>
</dbReference>
<sequence length="370" mass="41385">MRYSRMCQSSDMKDRVYGVLGLFEPGFMTIDYKLPVEEIFRRFVEASIKLKGELSILQSNGSQRHLSSLPSWVPDLSSTTPLGTLPTTYFSDTCSRCDEFTLRQADGSVTTIATTGFPKKILPGLEFRADGALVVRGKLVDTITAIGPELPSGIAYAPKRYQEGAEAEPCSFAHVFREWESLAASLIPTWGRFLPSSVTDAFATTLNADQGELGDTWGRPDRAFCEHMEGFAQWYRLCGTGVLEAADPSGYLRDVEFFMHWAGTEAKHAADSLAEGKLPSRLRWYRKDVEYTIYDRRFYVTEGGSMGLAAPGARVGDRIAFIPGAYQPFVLRKGEEGESWTMHGDCYLYGLDVFALFRDDQHLVEEFVIR</sequence>
<evidence type="ECO:0000313" key="2">
    <source>
        <dbReference type="Proteomes" id="UP001391051"/>
    </source>
</evidence>
<reference evidence="1 2" key="1">
    <citation type="submission" date="2023-01" db="EMBL/GenBank/DDBJ databases">
        <title>Analysis of 21 Apiospora genomes using comparative genomics revels a genus with tremendous synthesis potential of carbohydrate active enzymes and secondary metabolites.</title>
        <authorList>
            <person name="Sorensen T."/>
        </authorList>
    </citation>
    <scope>NUCLEOTIDE SEQUENCE [LARGE SCALE GENOMIC DNA]</scope>
    <source>
        <strain evidence="1 2">CBS 24483</strain>
    </source>
</reference>
<dbReference type="Pfam" id="PF26639">
    <property type="entry name" value="Het-6_barrel"/>
    <property type="match status" value="1"/>
</dbReference>
<dbReference type="EMBL" id="JAQQWE010000007">
    <property type="protein sequence ID" value="KAK7946359.1"/>
    <property type="molecule type" value="Genomic_DNA"/>
</dbReference>
<dbReference type="InterPro" id="IPR052895">
    <property type="entry name" value="HetReg/Transcr_Mod"/>
</dbReference>
<comment type="caution">
    <text evidence="1">The sequence shown here is derived from an EMBL/GenBank/DDBJ whole genome shotgun (WGS) entry which is preliminary data.</text>
</comment>
<gene>
    <name evidence="1" type="ORF">PG986_010680</name>
</gene>
<keyword evidence="2" id="KW-1185">Reference proteome</keyword>
<dbReference type="PANTHER" id="PTHR24148">
    <property type="entry name" value="ANKYRIN REPEAT DOMAIN-CONTAINING PROTEIN 39 HOMOLOG-RELATED"/>
    <property type="match status" value="1"/>
</dbReference>